<proteinExistence type="predicted"/>
<dbReference type="KEGG" id="vbr:A6E01_12330"/>
<keyword evidence="1" id="KW-0812">Transmembrane</keyword>
<dbReference type="EMBL" id="CP016177">
    <property type="protein sequence ID" value="ANO33944.1"/>
    <property type="molecule type" value="Genomic_DNA"/>
</dbReference>
<evidence type="ECO:0000313" key="3">
    <source>
        <dbReference type="Proteomes" id="UP000092018"/>
    </source>
</evidence>
<feature type="transmembrane region" description="Helical" evidence="1">
    <location>
        <begin position="12"/>
        <end position="33"/>
    </location>
</feature>
<dbReference type="Proteomes" id="UP000092018">
    <property type="component" value="Chromosome 1"/>
</dbReference>
<protein>
    <submittedName>
        <fullName evidence="2">Uncharacterized protein</fullName>
    </submittedName>
</protein>
<keyword evidence="1" id="KW-1133">Transmembrane helix</keyword>
<gene>
    <name evidence="2" type="ORF">A6E01_12330</name>
</gene>
<organism evidence="2 3">
    <name type="scientific">Vibrio breoganii</name>
    <dbReference type="NCBI Taxonomy" id="553239"/>
    <lineage>
        <taxon>Bacteria</taxon>
        <taxon>Pseudomonadati</taxon>
        <taxon>Pseudomonadota</taxon>
        <taxon>Gammaproteobacteria</taxon>
        <taxon>Vibrionales</taxon>
        <taxon>Vibrionaceae</taxon>
        <taxon>Vibrio</taxon>
    </lineage>
</organism>
<dbReference type="AlphaFoldDB" id="A0AAN0XWL6"/>
<accession>A0AAN0XWL6</accession>
<sequence length="84" mass="9648">MTKKLSITVSEKLYLPLKLGLLAVLIVFSFYTYEVFERGYLVLNGEVVSRESHSSRFYSRLFLEKGIGLLLVAWVVTFGVQKQK</sequence>
<name>A0AAN0XWL6_9VIBR</name>
<evidence type="ECO:0000256" key="1">
    <source>
        <dbReference type="SAM" id="Phobius"/>
    </source>
</evidence>
<reference evidence="2 3" key="1">
    <citation type="submission" date="2016-06" db="EMBL/GenBank/DDBJ databases">
        <title>Adaptive Radiation by Waves of Gene Transfer Leads to Fine-Scale Resource Partitioning in Marine Microbes.</title>
        <authorList>
            <person name="Hehemann J.-H."/>
            <person name="Arevalo P."/>
            <person name="Datta M.S."/>
            <person name="Yu X."/>
            <person name="Corzett C."/>
            <person name="Henschel A."/>
            <person name="Preheim S.P."/>
            <person name="Timberlake S."/>
            <person name="Alm E.J."/>
            <person name="Polz M.F."/>
        </authorList>
    </citation>
    <scope>NUCLEOTIDE SEQUENCE [LARGE SCALE GENOMIC DNA]</scope>
    <source>
        <strain evidence="2 3">FF50</strain>
    </source>
</reference>
<keyword evidence="1" id="KW-0472">Membrane</keyword>
<feature type="transmembrane region" description="Helical" evidence="1">
    <location>
        <begin position="62"/>
        <end position="80"/>
    </location>
</feature>
<dbReference type="RefSeq" id="WP_065210296.1">
    <property type="nucleotide sequence ID" value="NZ_CP016177.1"/>
</dbReference>
<evidence type="ECO:0000313" key="2">
    <source>
        <dbReference type="EMBL" id="ANO33944.1"/>
    </source>
</evidence>